<keyword evidence="3" id="KW-1185">Reference proteome</keyword>
<dbReference type="Proteomes" id="UP001212152">
    <property type="component" value="Unassembled WGS sequence"/>
</dbReference>
<reference evidence="2" key="1">
    <citation type="submission" date="2020-05" db="EMBL/GenBank/DDBJ databases">
        <title>Phylogenomic resolution of chytrid fungi.</title>
        <authorList>
            <person name="Stajich J.E."/>
            <person name="Amses K."/>
            <person name="Simmons R."/>
            <person name="Seto K."/>
            <person name="Myers J."/>
            <person name="Bonds A."/>
            <person name="Quandt C.A."/>
            <person name="Barry K."/>
            <person name="Liu P."/>
            <person name="Grigoriev I."/>
            <person name="Longcore J.E."/>
            <person name="James T.Y."/>
        </authorList>
    </citation>
    <scope>NUCLEOTIDE SEQUENCE</scope>
    <source>
        <strain evidence="2">JEL0379</strain>
    </source>
</reference>
<organism evidence="2 3">
    <name type="scientific">Geranomyces variabilis</name>
    <dbReference type="NCBI Taxonomy" id="109894"/>
    <lineage>
        <taxon>Eukaryota</taxon>
        <taxon>Fungi</taxon>
        <taxon>Fungi incertae sedis</taxon>
        <taxon>Chytridiomycota</taxon>
        <taxon>Chytridiomycota incertae sedis</taxon>
        <taxon>Chytridiomycetes</taxon>
        <taxon>Spizellomycetales</taxon>
        <taxon>Powellomycetaceae</taxon>
        <taxon>Geranomyces</taxon>
    </lineage>
</organism>
<comment type="similarity">
    <text evidence="1">Belongs to the MYG1 family.</text>
</comment>
<protein>
    <recommendedName>
        <fullName evidence="4">GAMM1 protein</fullName>
    </recommendedName>
</protein>
<accession>A0AAD5TBQ8</accession>
<dbReference type="GO" id="GO:0005634">
    <property type="term" value="C:nucleus"/>
    <property type="evidence" value="ECO:0007669"/>
    <property type="project" value="TreeGrafter"/>
</dbReference>
<dbReference type="GO" id="GO:0005737">
    <property type="term" value="C:cytoplasm"/>
    <property type="evidence" value="ECO:0007669"/>
    <property type="project" value="TreeGrafter"/>
</dbReference>
<evidence type="ECO:0008006" key="4">
    <source>
        <dbReference type="Google" id="ProtNLM"/>
    </source>
</evidence>
<dbReference type="Pfam" id="PF03690">
    <property type="entry name" value="MYG1_exonuc"/>
    <property type="match status" value="1"/>
</dbReference>
<gene>
    <name evidence="2" type="ORF">HDU87_001277</name>
</gene>
<comment type="caution">
    <text evidence="2">The sequence shown here is derived from an EMBL/GenBank/DDBJ whole genome shotgun (WGS) entry which is preliminary data.</text>
</comment>
<name>A0AAD5TBQ8_9FUNG</name>
<dbReference type="PANTHER" id="PTHR11215:SF1">
    <property type="entry name" value="MYG1 EXONUCLEASE"/>
    <property type="match status" value="1"/>
</dbReference>
<dbReference type="InterPro" id="IPR003226">
    <property type="entry name" value="MYG1_exonuclease"/>
</dbReference>
<evidence type="ECO:0000256" key="1">
    <source>
        <dbReference type="ARBA" id="ARBA00010105"/>
    </source>
</evidence>
<sequence>MSASPKVCRRVALLFSSSLFSRPPSCERKCQWQPLYAPSFPLSPRSCLLTQLSSHAPPPPTTKVITTHSGSFHADESLAVSMLQLLPEYRNASIVRTRDPAVIAQGDIVVDVGGEYLPDKLRFDHHQRGFKETFSENYDILLSSAGLVYKHFGQRVIAELLKWQVSDPRLPVVYQKIYDDFVLAFDGIDNGVSQYDVSLKPRYRDSTNASGRVSKLNPWWNETNVDYQERFLKAVAMVGAEFQDRVRYTALAWLPGRELVVSALAARNVHDPQGRIMVLDRFCPWKEHLHLLEEEQKIPEAQRPLYVLYEDDTAKQWRIQAVSISPESFTSRKPLPEPWRGIRDQALSDLTGIPGGVFVHASGFIGGNQTKEGAMKMAQTALTM</sequence>
<dbReference type="AlphaFoldDB" id="A0AAD5TBQ8"/>
<evidence type="ECO:0000313" key="2">
    <source>
        <dbReference type="EMBL" id="KAJ3168048.1"/>
    </source>
</evidence>
<evidence type="ECO:0000313" key="3">
    <source>
        <dbReference type="Proteomes" id="UP001212152"/>
    </source>
</evidence>
<proteinExistence type="inferred from homology"/>
<dbReference type="PANTHER" id="PTHR11215">
    <property type="entry name" value="METAL DEPENDENT HYDROLASE - RELATED"/>
    <property type="match status" value="1"/>
</dbReference>
<dbReference type="EMBL" id="JADGJQ010000129">
    <property type="protein sequence ID" value="KAJ3168048.1"/>
    <property type="molecule type" value="Genomic_DNA"/>
</dbReference>